<protein>
    <submittedName>
        <fullName evidence="2">Uncharacterized protein</fullName>
    </submittedName>
</protein>
<dbReference type="InParanoid" id="A0A1X2HC50"/>
<comment type="caution">
    <text evidence="2">The sequence shown here is derived from an EMBL/GenBank/DDBJ whole genome shotgun (WGS) entry which is preliminary data.</text>
</comment>
<evidence type="ECO:0000313" key="2">
    <source>
        <dbReference type="EMBL" id="ORY95774.1"/>
    </source>
</evidence>
<gene>
    <name evidence="2" type="ORF">BCR43DRAFT_564577</name>
</gene>
<proteinExistence type="predicted"/>
<name>A0A1X2HC50_SYNRA</name>
<dbReference type="AlphaFoldDB" id="A0A1X2HC50"/>
<dbReference type="Proteomes" id="UP000242180">
    <property type="component" value="Unassembled WGS sequence"/>
</dbReference>
<evidence type="ECO:0000313" key="3">
    <source>
        <dbReference type="Proteomes" id="UP000242180"/>
    </source>
</evidence>
<keyword evidence="3" id="KW-1185">Reference proteome</keyword>
<accession>A0A1X2HC50</accession>
<dbReference type="EMBL" id="MCGN01000006">
    <property type="protein sequence ID" value="ORY95774.1"/>
    <property type="molecule type" value="Genomic_DNA"/>
</dbReference>
<sequence length="154" mass="16808">MHKTIISPSRLAAVAKVRTVLKCDRVLSKHGIPSRTVKVKSDTKRSKYDSTILSEGADEALGGSAKRKRLTGPDTHARKGDFSAYTCDKHLSQLLFLMECKPPRSSRGDDLAKLSNSLKDCLDKAIQDGAENSVPAMWGLLCEGKASRYKSSKS</sequence>
<organism evidence="2 3">
    <name type="scientific">Syncephalastrum racemosum</name>
    <name type="common">Filamentous fungus</name>
    <dbReference type="NCBI Taxonomy" id="13706"/>
    <lineage>
        <taxon>Eukaryota</taxon>
        <taxon>Fungi</taxon>
        <taxon>Fungi incertae sedis</taxon>
        <taxon>Mucoromycota</taxon>
        <taxon>Mucoromycotina</taxon>
        <taxon>Mucoromycetes</taxon>
        <taxon>Mucorales</taxon>
        <taxon>Syncephalastraceae</taxon>
        <taxon>Syncephalastrum</taxon>
    </lineage>
</organism>
<reference evidence="2 3" key="1">
    <citation type="submission" date="2016-07" db="EMBL/GenBank/DDBJ databases">
        <title>Pervasive Adenine N6-methylation of Active Genes in Fungi.</title>
        <authorList>
            <consortium name="DOE Joint Genome Institute"/>
            <person name="Mondo S.J."/>
            <person name="Dannebaum R.O."/>
            <person name="Kuo R.C."/>
            <person name="Labutti K."/>
            <person name="Haridas S."/>
            <person name="Kuo A."/>
            <person name="Salamov A."/>
            <person name="Ahrendt S.R."/>
            <person name="Lipzen A."/>
            <person name="Sullivan W."/>
            <person name="Andreopoulos W.B."/>
            <person name="Clum A."/>
            <person name="Lindquist E."/>
            <person name="Daum C."/>
            <person name="Ramamoorthy G.K."/>
            <person name="Gryganskyi A."/>
            <person name="Culley D."/>
            <person name="Magnuson J.K."/>
            <person name="James T.Y."/>
            <person name="O'Malley M.A."/>
            <person name="Stajich J.E."/>
            <person name="Spatafora J.W."/>
            <person name="Visel A."/>
            <person name="Grigoriev I.V."/>
        </authorList>
    </citation>
    <scope>NUCLEOTIDE SEQUENCE [LARGE SCALE GENOMIC DNA]</scope>
    <source>
        <strain evidence="2 3">NRRL 2496</strain>
    </source>
</reference>
<dbReference type="OrthoDB" id="2287450at2759"/>
<feature type="region of interest" description="Disordered" evidence="1">
    <location>
        <begin position="60"/>
        <end position="79"/>
    </location>
</feature>
<evidence type="ECO:0000256" key="1">
    <source>
        <dbReference type="SAM" id="MobiDB-lite"/>
    </source>
</evidence>